<evidence type="ECO:0000313" key="2">
    <source>
        <dbReference type="Proteomes" id="UP000233469"/>
    </source>
</evidence>
<protein>
    <submittedName>
        <fullName evidence="1">Uncharacterized protein</fullName>
    </submittedName>
</protein>
<proteinExistence type="predicted"/>
<dbReference type="VEuPathDB" id="FungiDB:RhiirFUN_001807"/>
<dbReference type="EMBL" id="LLXL01003307">
    <property type="protein sequence ID" value="PKK58922.1"/>
    <property type="molecule type" value="Genomic_DNA"/>
</dbReference>
<accession>A0A2N1MBA7</accession>
<gene>
    <name evidence="1" type="ORF">RhiirC2_763057</name>
</gene>
<comment type="caution">
    <text evidence="1">The sequence shown here is derived from an EMBL/GenBank/DDBJ whole genome shotgun (WGS) entry which is preliminary data.</text>
</comment>
<dbReference type="Proteomes" id="UP000233469">
    <property type="component" value="Unassembled WGS sequence"/>
</dbReference>
<dbReference type="AlphaFoldDB" id="A0A2N1MBA7"/>
<dbReference type="VEuPathDB" id="FungiDB:RhiirA1_459332"/>
<reference evidence="1 2" key="1">
    <citation type="submission" date="2016-04" db="EMBL/GenBank/DDBJ databases">
        <title>Genome analyses suggest a sexual origin of heterokaryosis in a supposedly ancient asexual fungus.</title>
        <authorList>
            <person name="Ropars J."/>
            <person name="Sedzielewska K."/>
            <person name="Noel J."/>
            <person name="Charron P."/>
            <person name="Farinelli L."/>
            <person name="Marton T."/>
            <person name="Kruger M."/>
            <person name="Pelin A."/>
            <person name="Brachmann A."/>
            <person name="Corradi N."/>
        </authorList>
    </citation>
    <scope>NUCLEOTIDE SEQUENCE [LARGE SCALE GENOMIC DNA]</scope>
    <source>
        <strain evidence="1 2">C2</strain>
    </source>
</reference>
<dbReference type="VEuPathDB" id="FungiDB:FUN_007389"/>
<organism evidence="1 2">
    <name type="scientific">Rhizophagus irregularis</name>
    <dbReference type="NCBI Taxonomy" id="588596"/>
    <lineage>
        <taxon>Eukaryota</taxon>
        <taxon>Fungi</taxon>
        <taxon>Fungi incertae sedis</taxon>
        <taxon>Mucoromycota</taxon>
        <taxon>Glomeromycotina</taxon>
        <taxon>Glomeromycetes</taxon>
        <taxon>Glomerales</taxon>
        <taxon>Glomeraceae</taxon>
        <taxon>Rhizophagus</taxon>
    </lineage>
</organism>
<reference evidence="1 2" key="2">
    <citation type="submission" date="2017-10" db="EMBL/GenBank/DDBJ databases">
        <title>Extensive intraspecific genome diversity in a model arbuscular mycorrhizal fungus.</title>
        <authorList>
            <person name="Chen E.C.H."/>
            <person name="Morin E."/>
            <person name="Baudet D."/>
            <person name="Noel J."/>
            <person name="Ndikumana S."/>
            <person name="Charron P."/>
            <person name="St-Onge C."/>
            <person name="Giorgi J."/>
            <person name="Grigoriev I.V."/>
            <person name="Roux C."/>
            <person name="Martin F.M."/>
            <person name="Corradi N."/>
        </authorList>
    </citation>
    <scope>NUCLEOTIDE SEQUENCE [LARGE SCALE GENOMIC DNA]</scope>
    <source>
        <strain evidence="1 2">C2</strain>
    </source>
</reference>
<sequence>MRKKILVAVEDKHLRNVYSTSNFGETQLTAEVLACGNENVREESIDQTIYAIRFITTYVTFYKAVITKEYWEELGEGLPNNQSVIIERWPGENGLKTGVDLADPDGRRSVLRALIRIRETLTT</sequence>
<name>A0A2N1MBA7_9GLOM</name>
<evidence type="ECO:0000313" key="1">
    <source>
        <dbReference type="EMBL" id="PKK58922.1"/>
    </source>
</evidence>